<dbReference type="RefSeq" id="WP_380931149.1">
    <property type="nucleotide sequence ID" value="NZ_JBHUGS010000004.1"/>
</dbReference>
<name>A0ABW4TZE1_9SPHN</name>
<proteinExistence type="predicted"/>
<comment type="caution">
    <text evidence="2">The sequence shown here is derived from an EMBL/GenBank/DDBJ whole genome shotgun (WGS) entry which is preliminary data.</text>
</comment>
<reference evidence="3" key="1">
    <citation type="journal article" date="2019" name="Int. J. Syst. Evol. Microbiol.">
        <title>The Global Catalogue of Microorganisms (GCM) 10K type strain sequencing project: providing services to taxonomists for standard genome sequencing and annotation.</title>
        <authorList>
            <consortium name="The Broad Institute Genomics Platform"/>
            <consortium name="The Broad Institute Genome Sequencing Center for Infectious Disease"/>
            <person name="Wu L."/>
            <person name="Ma J."/>
        </authorList>
    </citation>
    <scope>NUCLEOTIDE SEQUENCE [LARGE SCALE GENOMIC DNA]</scope>
    <source>
        <strain evidence="3">CGMCC 1.12702</strain>
    </source>
</reference>
<dbReference type="EMBL" id="JBHUGS010000004">
    <property type="protein sequence ID" value="MFD1952100.1"/>
    <property type="molecule type" value="Genomic_DNA"/>
</dbReference>
<protein>
    <recommendedName>
        <fullName evidence="4">Tetratricopeptide repeat protein</fullName>
    </recommendedName>
</protein>
<evidence type="ECO:0000256" key="1">
    <source>
        <dbReference type="SAM" id="SignalP"/>
    </source>
</evidence>
<dbReference type="Proteomes" id="UP001597400">
    <property type="component" value="Unassembled WGS sequence"/>
</dbReference>
<accession>A0ABW4TZE1</accession>
<keyword evidence="1" id="KW-0732">Signal</keyword>
<sequence length="382" mass="41355">MTAFVLLAALLAPPAPSPAAPAQTQTIVVTGRPLADATRALAECIARKCPPNEDIDRTLAVVETQFLAGHYAAARSVLNRAISRNARFAKDYPRPVADLYRVTGRVAIHLGEGEAYRRAVYGIGRSIRAGLPDDSVESLSADIETGEMNSGLGQYDRAQAVYGDVVKRARKANRPDIATMVQLRQAILRDSIGFTSDARRDLTAVVDATDPARRPFAMAARILLARLDRRAGRTDSTDAVIAAFARNPTPMPILIHDAPVGVGLGSGAVNWIATRSFDDAWGDFGFWIRPDGTVADIELLRHSENDPAWARPVLVSLAARRYTPFAAPDDNPGGAYHVERYTLTSLMMSDSRSRIRRHGPTARYERLDLAAEPPAPTPASPS</sequence>
<evidence type="ECO:0008006" key="4">
    <source>
        <dbReference type="Google" id="ProtNLM"/>
    </source>
</evidence>
<evidence type="ECO:0000313" key="2">
    <source>
        <dbReference type="EMBL" id="MFD1952100.1"/>
    </source>
</evidence>
<organism evidence="2 3">
    <name type="scientific">Sphingomonas arantia</name>
    <dbReference type="NCBI Taxonomy" id="1460676"/>
    <lineage>
        <taxon>Bacteria</taxon>
        <taxon>Pseudomonadati</taxon>
        <taxon>Pseudomonadota</taxon>
        <taxon>Alphaproteobacteria</taxon>
        <taxon>Sphingomonadales</taxon>
        <taxon>Sphingomonadaceae</taxon>
        <taxon>Sphingomonas</taxon>
    </lineage>
</organism>
<evidence type="ECO:0000313" key="3">
    <source>
        <dbReference type="Proteomes" id="UP001597400"/>
    </source>
</evidence>
<keyword evidence="3" id="KW-1185">Reference proteome</keyword>
<gene>
    <name evidence="2" type="ORF">ACFSGX_15105</name>
</gene>
<feature type="chain" id="PRO_5045536824" description="Tetratricopeptide repeat protein" evidence="1">
    <location>
        <begin position="20"/>
        <end position="382"/>
    </location>
</feature>
<feature type="signal peptide" evidence="1">
    <location>
        <begin position="1"/>
        <end position="19"/>
    </location>
</feature>